<organism evidence="2 3">
    <name type="scientific">Gracilibacillus orientalis</name>
    <dbReference type="NCBI Taxonomy" id="334253"/>
    <lineage>
        <taxon>Bacteria</taxon>
        <taxon>Bacillati</taxon>
        <taxon>Bacillota</taxon>
        <taxon>Bacilli</taxon>
        <taxon>Bacillales</taxon>
        <taxon>Bacillaceae</taxon>
        <taxon>Gracilibacillus</taxon>
    </lineage>
</organism>
<evidence type="ECO:0000313" key="2">
    <source>
        <dbReference type="EMBL" id="SFL73372.1"/>
    </source>
</evidence>
<dbReference type="RefSeq" id="WP_091482995.1">
    <property type="nucleotide sequence ID" value="NZ_FOTR01000003.1"/>
</dbReference>
<keyword evidence="1" id="KW-0472">Membrane</keyword>
<name>A0A1I4K3N2_9BACI</name>
<dbReference type="STRING" id="334253.SAMN04487943_103336"/>
<evidence type="ECO:0000313" key="3">
    <source>
        <dbReference type="Proteomes" id="UP000198565"/>
    </source>
</evidence>
<evidence type="ECO:0000256" key="1">
    <source>
        <dbReference type="SAM" id="Phobius"/>
    </source>
</evidence>
<reference evidence="3" key="1">
    <citation type="submission" date="2016-10" db="EMBL/GenBank/DDBJ databases">
        <authorList>
            <person name="Varghese N."/>
            <person name="Submissions S."/>
        </authorList>
    </citation>
    <scope>NUCLEOTIDE SEQUENCE [LARGE SCALE GENOMIC DNA]</scope>
    <source>
        <strain evidence="3">CGMCC 1.4250</strain>
    </source>
</reference>
<sequence length="70" mass="7792">MFCHYYYPRKTYLPSNVSFSNAALTFVGSILVVATMNAWYGIGIGMLAAGIFGCSVVVVLFVFIFKRLVR</sequence>
<gene>
    <name evidence="2" type="ORF">SAMN04487943_103336</name>
</gene>
<feature type="transmembrane region" description="Helical" evidence="1">
    <location>
        <begin position="12"/>
        <end position="33"/>
    </location>
</feature>
<proteinExistence type="predicted"/>
<dbReference type="Proteomes" id="UP000198565">
    <property type="component" value="Unassembled WGS sequence"/>
</dbReference>
<dbReference type="OrthoDB" id="2386786at2"/>
<keyword evidence="1" id="KW-0812">Transmembrane</keyword>
<accession>A0A1I4K3N2</accession>
<dbReference type="AlphaFoldDB" id="A0A1I4K3N2"/>
<keyword evidence="1" id="KW-1133">Transmembrane helix</keyword>
<dbReference type="EMBL" id="FOTR01000003">
    <property type="protein sequence ID" value="SFL73372.1"/>
    <property type="molecule type" value="Genomic_DNA"/>
</dbReference>
<keyword evidence="3" id="KW-1185">Reference proteome</keyword>
<protein>
    <submittedName>
        <fullName evidence="2">Uncharacterized protein</fullName>
    </submittedName>
</protein>
<feature type="transmembrane region" description="Helical" evidence="1">
    <location>
        <begin position="39"/>
        <end position="65"/>
    </location>
</feature>